<keyword evidence="3" id="KW-1185">Reference proteome</keyword>
<dbReference type="EMBL" id="FP929054">
    <property type="protein sequence ID" value="CBL23741.1"/>
    <property type="molecule type" value="Genomic_DNA"/>
</dbReference>
<keyword evidence="1" id="KW-0812">Transmembrane</keyword>
<dbReference type="HOGENOM" id="CLU_159156_0_0_9"/>
<dbReference type="Proteomes" id="UP000008955">
    <property type="component" value="Chromosome"/>
</dbReference>
<dbReference type="AlphaFoldDB" id="D4LSI3"/>
<name>D4LSI3_9FIRM</name>
<gene>
    <name evidence="2" type="ORF">CK5_24240</name>
</gene>
<dbReference type="KEGG" id="rob:CK5_24240"/>
<organism evidence="2 3">
    <name type="scientific">Blautia obeum A2-162</name>
    <dbReference type="NCBI Taxonomy" id="657314"/>
    <lineage>
        <taxon>Bacteria</taxon>
        <taxon>Bacillati</taxon>
        <taxon>Bacillota</taxon>
        <taxon>Clostridia</taxon>
        <taxon>Lachnospirales</taxon>
        <taxon>Lachnospiraceae</taxon>
        <taxon>Blautia</taxon>
    </lineage>
</organism>
<proteinExistence type="predicted"/>
<evidence type="ECO:0000256" key="1">
    <source>
        <dbReference type="SAM" id="Phobius"/>
    </source>
</evidence>
<evidence type="ECO:0000313" key="2">
    <source>
        <dbReference type="EMBL" id="CBL23741.1"/>
    </source>
</evidence>
<keyword evidence="1" id="KW-0472">Membrane</keyword>
<accession>D4LSI3</accession>
<feature type="transmembrane region" description="Helical" evidence="1">
    <location>
        <begin position="88"/>
        <end position="108"/>
    </location>
</feature>
<dbReference type="PATRIC" id="fig|657314.3.peg.2277"/>
<keyword evidence="1" id="KW-1133">Transmembrane helix</keyword>
<reference evidence="2 3" key="1">
    <citation type="submission" date="2010-03" db="EMBL/GenBank/DDBJ databases">
        <title>The genome sequence of Ruminococcus obeum A2-162.</title>
        <authorList>
            <consortium name="metaHIT consortium -- http://www.metahit.eu/"/>
            <person name="Pajon A."/>
            <person name="Turner K."/>
            <person name="Parkhill J."/>
            <person name="Duncan S."/>
            <person name="Flint H."/>
        </authorList>
    </citation>
    <scope>NUCLEOTIDE SEQUENCE [LARGE SCALE GENOMIC DNA]</scope>
    <source>
        <strain evidence="2 3">A2-162</strain>
    </source>
</reference>
<evidence type="ECO:0000313" key="3">
    <source>
        <dbReference type="Proteomes" id="UP000008955"/>
    </source>
</evidence>
<sequence>MQEYYKIYFPYSKEYLLEQIKKTTKPLCISNQAYRDMALAAYKEEDNTLCIGYAAGSMTGGGWEMLQTHIKSYGGDVMLEGTFVLLPYIKKAALFFLLIVILFALFFFSGRFIDFNRMSDFIYVSIISAV</sequence>
<protein>
    <submittedName>
        <fullName evidence="2">Uncharacterized protein</fullName>
    </submittedName>
</protein>
<reference evidence="2 3" key="2">
    <citation type="submission" date="2010-03" db="EMBL/GenBank/DDBJ databases">
        <authorList>
            <person name="Pajon A."/>
        </authorList>
    </citation>
    <scope>NUCLEOTIDE SEQUENCE [LARGE SCALE GENOMIC DNA]</scope>
    <source>
        <strain evidence="2 3">A2-162</strain>
    </source>
</reference>